<accession>A0AAV3PMM9</accession>
<dbReference type="AlphaFoldDB" id="A0AAV3PMM9"/>
<gene>
    <name evidence="2" type="ORF">LIER_37307</name>
</gene>
<reference evidence="2 3" key="1">
    <citation type="submission" date="2024-01" db="EMBL/GenBank/DDBJ databases">
        <title>The complete chloroplast genome sequence of Lithospermum erythrorhizon: insights into the phylogenetic relationship among Boraginaceae species and the maternal lineages of purple gromwells.</title>
        <authorList>
            <person name="Okada T."/>
            <person name="Watanabe K."/>
        </authorList>
    </citation>
    <scope>NUCLEOTIDE SEQUENCE [LARGE SCALE GENOMIC DNA]</scope>
</reference>
<evidence type="ECO:0000313" key="3">
    <source>
        <dbReference type="Proteomes" id="UP001454036"/>
    </source>
</evidence>
<evidence type="ECO:0000256" key="1">
    <source>
        <dbReference type="SAM" id="MobiDB-lite"/>
    </source>
</evidence>
<comment type="caution">
    <text evidence="2">The sequence shown here is derived from an EMBL/GenBank/DDBJ whole genome shotgun (WGS) entry which is preliminary data.</text>
</comment>
<feature type="compositionally biased region" description="Polar residues" evidence="1">
    <location>
        <begin position="1"/>
        <end position="10"/>
    </location>
</feature>
<feature type="compositionally biased region" description="Basic and acidic residues" evidence="1">
    <location>
        <begin position="81"/>
        <end position="90"/>
    </location>
</feature>
<proteinExistence type="predicted"/>
<feature type="region of interest" description="Disordered" evidence="1">
    <location>
        <begin position="1"/>
        <end position="32"/>
    </location>
</feature>
<name>A0AAV3PMM9_LITER</name>
<dbReference type="Proteomes" id="UP001454036">
    <property type="component" value="Unassembled WGS sequence"/>
</dbReference>
<protein>
    <submittedName>
        <fullName evidence="2">Uncharacterized protein</fullName>
    </submittedName>
</protein>
<feature type="compositionally biased region" description="Polar residues" evidence="1">
    <location>
        <begin position="61"/>
        <end position="80"/>
    </location>
</feature>
<organism evidence="2 3">
    <name type="scientific">Lithospermum erythrorhizon</name>
    <name type="common">Purple gromwell</name>
    <name type="synonym">Lithospermum officinale var. erythrorhizon</name>
    <dbReference type="NCBI Taxonomy" id="34254"/>
    <lineage>
        <taxon>Eukaryota</taxon>
        <taxon>Viridiplantae</taxon>
        <taxon>Streptophyta</taxon>
        <taxon>Embryophyta</taxon>
        <taxon>Tracheophyta</taxon>
        <taxon>Spermatophyta</taxon>
        <taxon>Magnoliopsida</taxon>
        <taxon>eudicotyledons</taxon>
        <taxon>Gunneridae</taxon>
        <taxon>Pentapetalae</taxon>
        <taxon>asterids</taxon>
        <taxon>lamiids</taxon>
        <taxon>Boraginales</taxon>
        <taxon>Boraginaceae</taxon>
        <taxon>Boraginoideae</taxon>
        <taxon>Lithospermeae</taxon>
        <taxon>Lithospermum</taxon>
    </lineage>
</organism>
<keyword evidence="3" id="KW-1185">Reference proteome</keyword>
<feature type="compositionally biased region" description="Basic and acidic residues" evidence="1">
    <location>
        <begin position="44"/>
        <end position="59"/>
    </location>
</feature>
<evidence type="ECO:0000313" key="2">
    <source>
        <dbReference type="EMBL" id="GAA0151565.1"/>
    </source>
</evidence>
<sequence>MDNQNISGGNQHAPVTPLPHSQGGQHNPLPADIEAIIQERIHQERMSWEAERATQDHTRSSRVGNPSHQGYSRYTDNESSIETKKRETFL</sequence>
<feature type="region of interest" description="Disordered" evidence="1">
    <location>
        <begin position="44"/>
        <end position="90"/>
    </location>
</feature>
<dbReference type="EMBL" id="BAABME010017842">
    <property type="protein sequence ID" value="GAA0151565.1"/>
    <property type="molecule type" value="Genomic_DNA"/>
</dbReference>